<accession>A0ABT5YMR1</accession>
<name>A0ABT5YMR1_9PROT</name>
<dbReference type="Gene3D" id="3.40.50.10540">
    <property type="entry name" value="Crotonobetainyl-coa:carnitine coa-transferase, domain 1"/>
    <property type="match status" value="1"/>
</dbReference>
<proteinExistence type="predicted"/>
<organism evidence="1 2">
    <name type="scientific">Aquibaculum arenosum</name>
    <dbReference type="NCBI Taxonomy" id="3032591"/>
    <lineage>
        <taxon>Bacteria</taxon>
        <taxon>Pseudomonadati</taxon>
        <taxon>Pseudomonadota</taxon>
        <taxon>Alphaproteobacteria</taxon>
        <taxon>Rhodospirillales</taxon>
        <taxon>Rhodovibrionaceae</taxon>
        <taxon>Aquibaculum</taxon>
    </lineage>
</organism>
<dbReference type="Proteomes" id="UP001215503">
    <property type="component" value="Unassembled WGS sequence"/>
</dbReference>
<keyword evidence="1" id="KW-0808">Transferase</keyword>
<dbReference type="Pfam" id="PF02515">
    <property type="entry name" value="CoA_transf_3"/>
    <property type="match status" value="1"/>
</dbReference>
<gene>
    <name evidence="1" type="ORF">P2G67_09735</name>
</gene>
<dbReference type="Gene3D" id="3.30.1540.10">
    <property type="entry name" value="formyl-coa transferase, domain 3"/>
    <property type="match status" value="1"/>
</dbReference>
<sequence length="376" mass="40106">MSNLLEGLRVIDLSQWLPGPAAGQMLADLGASVVKVEPPAGDPMRRLGPQDPDGVSAWYKLVNAGKTVLRLDLKSEEGKDRFAELLAAADVLLESYRPGTLNKLGFGAERRQALRPDLIHCALSGFGQTGPLAKRGGHDINYLALGGGLIASGTAERPVAAFPPVADHASALQAVSAILAALFRRTRSGQGASLDISLTETVLAWQAIPMTSALRGEAPQREGDVLNGGAAFYRIYRCADGGFVSLGAIEPKFWANFCSAVGRESWIVRQGEAPPQNGLIEEVSTLFASRPRSHWETLLNEVDCCFQALLTPEEVLAHPQVQARGQVNVSGAEGGAPLVEIGFGGWVNGQPPARRTPLQEAAPAEVLAQWWRVELQ</sequence>
<keyword evidence="2" id="KW-1185">Reference proteome</keyword>
<dbReference type="InterPro" id="IPR050509">
    <property type="entry name" value="CoA-transferase_III"/>
</dbReference>
<dbReference type="SUPFAM" id="SSF89796">
    <property type="entry name" value="CoA-transferase family III (CaiB/BaiF)"/>
    <property type="match status" value="1"/>
</dbReference>
<dbReference type="GO" id="GO:0016740">
    <property type="term" value="F:transferase activity"/>
    <property type="evidence" value="ECO:0007669"/>
    <property type="project" value="UniProtKB-KW"/>
</dbReference>
<dbReference type="PANTHER" id="PTHR48228">
    <property type="entry name" value="SUCCINYL-COA--D-CITRAMALATE COA-TRANSFERASE"/>
    <property type="match status" value="1"/>
</dbReference>
<evidence type="ECO:0000313" key="1">
    <source>
        <dbReference type="EMBL" id="MDF2096255.1"/>
    </source>
</evidence>
<dbReference type="RefSeq" id="WP_275822490.1">
    <property type="nucleotide sequence ID" value="NZ_JARHUD010000005.1"/>
</dbReference>
<dbReference type="InterPro" id="IPR003673">
    <property type="entry name" value="CoA-Trfase_fam_III"/>
</dbReference>
<reference evidence="1 2" key="1">
    <citation type="submission" date="2023-03" db="EMBL/GenBank/DDBJ databases">
        <title>Fodinicurvata sp. CAU 1616 isolated from sea sendiment.</title>
        <authorList>
            <person name="Kim W."/>
        </authorList>
    </citation>
    <scope>NUCLEOTIDE SEQUENCE [LARGE SCALE GENOMIC DNA]</scope>
    <source>
        <strain evidence="1 2">CAU 1616</strain>
    </source>
</reference>
<dbReference type="EMBL" id="JARHUD010000005">
    <property type="protein sequence ID" value="MDF2096255.1"/>
    <property type="molecule type" value="Genomic_DNA"/>
</dbReference>
<protein>
    <submittedName>
        <fullName evidence="1">CoA transferase</fullName>
    </submittedName>
</protein>
<evidence type="ECO:0000313" key="2">
    <source>
        <dbReference type="Proteomes" id="UP001215503"/>
    </source>
</evidence>
<dbReference type="PANTHER" id="PTHR48228:SF5">
    <property type="entry name" value="ALPHA-METHYLACYL-COA RACEMASE"/>
    <property type="match status" value="1"/>
</dbReference>
<comment type="caution">
    <text evidence="1">The sequence shown here is derived from an EMBL/GenBank/DDBJ whole genome shotgun (WGS) entry which is preliminary data.</text>
</comment>
<dbReference type="InterPro" id="IPR044855">
    <property type="entry name" value="CoA-Trfase_III_dom3_sf"/>
</dbReference>
<dbReference type="InterPro" id="IPR023606">
    <property type="entry name" value="CoA-Trfase_III_dom_1_sf"/>
</dbReference>